<sequence>MIYCAKLSSLGAAQWRKVCVQWLHNILIKGDKLIDLAEYMEVLSYYNIGRMEAVTCFDKIAKVCLL</sequence>
<proteinExistence type="predicted"/>
<gene>
    <name evidence="1" type="ORF">TCNE_LOCUS3202</name>
</gene>
<protein>
    <submittedName>
        <fullName evidence="1">Uncharacterized protein</fullName>
    </submittedName>
</protein>
<organism evidence="1">
    <name type="scientific">Toxocara canis</name>
    <name type="common">Canine roundworm</name>
    <dbReference type="NCBI Taxonomy" id="6265"/>
    <lineage>
        <taxon>Eukaryota</taxon>
        <taxon>Metazoa</taxon>
        <taxon>Ecdysozoa</taxon>
        <taxon>Nematoda</taxon>
        <taxon>Chromadorea</taxon>
        <taxon>Rhabditida</taxon>
        <taxon>Spirurina</taxon>
        <taxon>Ascaridomorpha</taxon>
        <taxon>Ascaridoidea</taxon>
        <taxon>Toxocaridae</taxon>
        <taxon>Toxocara</taxon>
    </lineage>
</organism>
<reference evidence="1" key="1">
    <citation type="submission" date="2018-11" db="EMBL/GenBank/DDBJ databases">
        <authorList>
            <consortium name="Pathogen Informatics"/>
        </authorList>
    </citation>
    <scope>NUCLEOTIDE SEQUENCE [LARGE SCALE GENOMIC DNA]</scope>
</reference>
<evidence type="ECO:0000313" key="1">
    <source>
        <dbReference type="EMBL" id="VDM28919.1"/>
    </source>
</evidence>
<dbReference type="EMBL" id="UYWY01003868">
    <property type="protein sequence ID" value="VDM28919.1"/>
    <property type="molecule type" value="Genomic_DNA"/>
</dbReference>
<name>A0A3P7FJE5_TOXCA</name>
<dbReference type="AlphaFoldDB" id="A0A3P7FJE5"/>
<accession>A0A3P7FJE5</accession>